<evidence type="ECO:0000256" key="2">
    <source>
        <dbReference type="ARBA" id="ARBA00004584"/>
    </source>
</evidence>
<proteinExistence type="inferred from homology"/>
<dbReference type="CDD" id="cd22647">
    <property type="entry name" value="CTF3_NTD_HEAT"/>
    <property type="match status" value="1"/>
</dbReference>
<comment type="similarity">
    <text evidence="3">Belongs to the CENP-I/CTF3 family.</text>
</comment>
<dbReference type="EMBL" id="MRZV01000201">
    <property type="protein sequence ID" value="PIK55764.1"/>
    <property type="molecule type" value="Genomic_DNA"/>
</dbReference>
<dbReference type="GO" id="GO:0000070">
    <property type="term" value="P:mitotic sister chromatid segregation"/>
    <property type="evidence" value="ECO:0007669"/>
    <property type="project" value="TreeGrafter"/>
</dbReference>
<dbReference type="GO" id="GO:0000939">
    <property type="term" value="C:inner kinetochore"/>
    <property type="evidence" value="ECO:0007669"/>
    <property type="project" value="TreeGrafter"/>
</dbReference>
<evidence type="ECO:0000256" key="6">
    <source>
        <dbReference type="ARBA" id="ARBA00023328"/>
    </source>
</evidence>
<dbReference type="STRING" id="307972.A0A2G8L689"/>
<reference evidence="7 8" key="1">
    <citation type="journal article" date="2017" name="PLoS Biol.">
        <title>The sea cucumber genome provides insights into morphological evolution and visceral regeneration.</title>
        <authorList>
            <person name="Zhang X."/>
            <person name="Sun L."/>
            <person name="Yuan J."/>
            <person name="Sun Y."/>
            <person name="Gao Y."/>
            <person name="Zhang L."/>
            <person name="Li S."/>
            <person name="Dai H."/>
            <person name="Hamel J.F."/>
            <person name="Liu C."/>
            <person name="Yu Y."/>
            <person name="Liu S."/>
            <person name="Lin W."/>
            <person name="Guo K."/>
            <person name="Jin S."/>
            <person name="Xu P."/>
            <person name="Storey K.B."/>
            <person name="Huan P."/>
            <person name="Zhang T."/>
            <person name="Zhou Y."/>
            <person name="Zhang J."/>
            <person name="Lin C."/>
            <person name="Li X."/>
            <person name="Xing L."/>
            <person name="Huo D."/>
            <person name="Sun M."/>
            <person name="Wang L."/>
            <person name="Mercier A."/>
            <person name="Li F."/>
            <person name="Yang H."/>
            <person name="Xiang J."/>
        </authorList>
    </citation>
    <scope>NUCLEOTIDE SEQUENCE [LARGE SCALE GENOMIC DNA]</scope>
    <source>
        <strain evidence="7">Shaxun</strain>
        <tissue evidence="7">Muscle</tissue>
    </source>
</reference>
<evidence type="ECO:0000256" key="1">
    <source>
        <dbReference type="ARBA" id="ARBA00004123"/>
    </source>
</evidence>
<dbReference type="InterPro" id="IPR012485">
    <property type="entry name" value="CENP-I"/>
</dbReference>
<comment type="subcellular location">
    <subcellularLocation>
        <location evidence="2">Chromosome</location>
        <location evidence="2">Centromere</location>
    </subcellularLocation>
    <subcellularLocation>
        <location evidence="1">Nucleus</location>
    </subcellularLocation>
</comment>
<comment type="caution">
    <text evidence="7">The sequence shown here is derived from an EMBL/GenBank/DDBJ whole genome shotgun (WGS) entry which is preliminary data.</text>
</comment>
<dbReference type="PANTHER" id="PTHR48208:SF2">
    <property type="entry name" value="CENTROMERE PROTEIN I"/>
    <property type="match status" value="1"/>
</dbReference>
<evidence type="ECO:0000256" key="5">
    <source>
        <dbReference type="ARBA" id="ARBA00023242"/>
    </source>
</evidence>
<dbReference type="GO" id="GO:0034080">
    <property type="term" value="P:CENP-A containing chromatin assembly"/>
    <property type="evidence" value="ECO:0007669"/>
    <property type="project" value="TreeGrafter"/>
</dbReference>
<keyword evidence="8" id="KW-1185">Reference proteome</keyword>
<dbReference type="PANTHER" id="PTHR48208">
    <property type="entry name" value="CENTROMERE PROTEIN I"/>
    <property type="match status" value="1"/>
</dbReference>
<gene>
    <name evidence="7" type="ORF">BSL78_07324</name>
</gene>
<evidence type="ECO:0000256" key="4">
    <source>
        <dbReference type="ARBA" id="ARBA00022454"/>
    </source>
</evidence>
<dbReference type="OrthoDB" id="6347512at2759"/>
<evidence type="ECO:0000313" key="7">
    <source>
        <dbReference type="EMBL" id="PIK55764.1"/>
    </source>
</evidence>
<dbReference type="AlphaFoldDB" id="A0A2G8L689"/>
<organism evidence="7 8">
    <name type="scientific">Stichopus japonicus</name>
    <name type="common">Sea cucumber</name>
    <dbReference type="NCBI Taxonomy" id="307972"/>
    <lineage>
        <taxon>Eukaryota</taxon>
        <taxon>Metazoa</taxon>
        <taxon>Echinodermata</taxon>
        <taxon>Eleutherozoa</taxon>
        <taxon>Echinozoa</taxon>
        <taxon>Holothuroidea</taxon>
        <taxon>Aspidochirotacea</taxon>
        <taxon>Aspidochirotida</taxon>
        <taxon>Stichopodidae</taxon>
        <taxon>Apostichopus</taxon>
    </lineage>
</organism>
<dbReference type="Pfam" id="PF07778">
    <property type="entry name" value="CENP-I"/>
    <property type="match status" value="1"/>
</dbReference>
<accession>A0A2G8L689</accession>
<sequence length="708" mass="81105">MKRNASEQQQSQQTPDDLSLEEQIAFFTSETSSRKVRNNVELSVALGVVENVAKTEGLTTDKLAVLLDVALTGKFANTTSSKLIKCLLPKTYIAEKLVLKCLSWICTGKAANEVQVMLMKWMVLTFDLWDSSKQVQALYGVIFSFIENDLLCPHVCHLLYKLTRKDDVVLFRIQRLLNLQKRVGAQPHLMGLLKLYKVYAPHLVVISVPTSRTVFFRATDRKLMADIREAQERIRQAEGTLGADITEKSEEEGRKVSKRRRLDVIPSVSSAAVTGGESLADLTLLRSHIPITPAEQIRSFEELLDNLDRIELPGQIASVLKSPVLQHVIACCQEEQISQRLGFWLYETLHEEIVDQPRSDRARGERFLRLLINFTEFLQEGVPACENFLVRYLHTWNGADYRPQILKLVSRFRLYAFPKLNDLILEPLRKIFFCSSVFCKCQIVHTLTLMLRNFITEEIPRYKAKRGTTGLSNDGETSDESSEEVDFCHTIEEFISFVDKISVVALIAEKDHILLFHHILTFYEMVSKLRCRYQTPYVCIPSAGIVYRALLSTNAVVISRMCNIMCNYHKEFSSWKEASAVGDVWKGTRSLIPPFNQYVLDFSNILWRNKAFKETQRVADPFLSVVPNEAVERTLVDGPNDGLSVLRHVGLLGYAYQFLKETQPEHKKLHPNLIQPHNRDLYLDYLQKQRLDGILAFIHTYIKRTAKK</sequence>
<keyword evidence="6" id="KW-0137">Centromere</keyword>
<keyword evidence="4" id="KW-0158">Chromosome</keyword>
<evidence type="ECO:0000256" key="3">
    <source>
        <dbReference type="ARBA" id="ARBA00005470"/>
    </source>
</evidence>
<dbReference type="GO" id="GO:0005634">
    <property type="term" value="C:nucleus"/>
    <property type="evidence" value="ECO:0007669"/>
    <property type="project" value="UniProtKB-SubCell"/>
</dbReference>
<name>A0A2G8L689_STIJA</name>
<keyword evidence="5" id="KW-0539">Nucleus</keyword>
<dbReference type="Proteomes" id="UP000230750">
    <property type="component" value="Unassembled WGS sequence"/>
</dbReference>
<evidence type="ECO:0000313" key="8">
    <source>
        <dbReference type="Proteomes" id="UP000230750"/>
    </source>
</evidence>
<protein>
    <submittedName>
        <fullName evidence="7">Putative centromere protein I</fullName>
    </submittedName>
</protein>